<feature type="non-terminal residue" evidence="1">
    <location>
        <position position="1"/>
    </location>
</feature>
<evidence type="ECO:0000313" key="2">
    <source>
        <dbReference type="Proteomes" id="UP000886501"/>
    </source>
</evidence>
<reference evidence="1" key="1">
    <citation type="submission" date="2019-10" db="EMBL/GenBank/DDBJ databases">
        <authorList>
            <consortium name="DOE Joint Genome Institute"/>
            <person name="Kuo A."/>
            <person name="Miyauchi S."/>
            <person name="Kiss E."/>
            <person name="Drula E."/>
            <person name="Kohler A."/>
            <person name="Sanchez-Garcia M."/>
            <person name="Andreopoulos B."/>
            <person name="Barry K.W."/>
            <person name="Bonito G."/>
            <person name="Buee M."/>
            <person name="Carver A."/>
            <person name="Chen C."/>
            <person name="Cichocki N."/>
            <person name="Clum A."/>
            <person name="Culley D."/>
            <person name="Crous P.W."/>
            <person name="Fauchery L."/>
            <person name="Girlanda M."/>
            <person name="Hayes R."/>
            <person name="Keri Z."/>
            <person name="Labutti K."/>
            <person name="Lipzen A."/>
            <person name="Lombard V."/>
            <person name="Magnuson J."/>
            <person name="Maillard F."/>
            <person name="Morin E."/>
            <person name="Murat C."/>
            <person name="Nolan M."/>
            <person name="Ohm R."/>
            <person name="Pangilinan J."/>
            <person name="Pereira M."/>
            <person name="Perotto S."/>
            <person name="Peter M."/>
            <person name="Riley R."/>
            <person name="Sitrit Y."/>
            <person name="Stielow B."/>
            <person name="Szollosi G."/>
            <person name="Zifcakova L."/>
            <person name="Stursova M."/>
            <person name="Spatafora J.W."/>
            <person name="Tedersoo L."/>
            <person name="Vaario L.-M."/>
            <person name="Yamada A."/>
            <person name="Yan M."/>
            <person name="Wang P."/>
            <person name="Xu J."/>
            <person name="Bruns T."/>
            <person name="Baldrian P."/>
            <person name="Vilgalys R."/>
            <person name="Henrissat B."/>
            <person name="Grigoriev I.V."/>
            <person name="Hibbett D."/>
            <person name="Nagy L.G."/>
            <person name="Martin F.M."/>
        </authorList>
    </citation>
    <scope>NUCLEOTIDE SEQUENCE</scope>
    <source>
        <strain evidence="1">P2</strain>
    </source>
</reference>
<keyword evidence="2" id="KW-1185">Reference proteome</keyword>
<protein>
    <submittedName>
        <fullName evidence="1">Uncharacterized protein</fullName>
    </submittedName>
</protein>
<reference evidence="1" key="2">
    <citation type="journal article" date="2020" name="Nat. Commun.">
        <title>Large-scale genome sequencing of mycorrhizal fungi provides insights into the early evolution of symbiotic traits.</title>
        <authorList>
            <person name="Miyauchi S."/>
            <person name="Kiss E."/>
            <person name="Kuo A."/>
            <person name="Drula E."/>
            <person name="Kohler A."/>
            <person name="Sanchez-Garcia M."/>
            <person name="Morin E."/>
            <person name="Andreopoulos B."/>
            <person name="Barry K.W."/>
            <person name="Bonito G."/>
            <person name="Buee M."/>
            <person name="Carver A."/>
            <person name="Chen C."/>
            <person name="Cichocki N."/>
            <person name="Clum A."/>
            <person name="Culley D."/>
            <person name="Crous P.W."/>
            <person name="Fauchery L."/>
            <person name="Girlanda M."/>
            <person name="Hayes R.D."/>
            <person name="Keri Z."/>
            <person name="LaButti K."/>
            <person name="Lipzen A."/>
            <person name="Lombard V."/>
            <person name="Magnuson J."/>
            <person name="Maillard F."/>
            <person name="Murat C."/>
            <person name="Nolan M."/>
            <person name="Ohm R.A."/>
            <person name="Pangilinan J."/>
            <person name="Pereira M.F."/>
            <person name="Perotto S."/>
            <person name="Peter M."/>
            <person name="Pfister S."/>
            <person name="Riley R."/>
            <person name="Sitrit Y."/>
            <person name="Stielow J.B."/>
            <person name="Szollosi G."/>
            <person name="Zifcakova L."/>
            <person name="Stursova M."/>
            <person name="Spatafora J.W."/>
            <person name="Tedersoo L."/>
            <person name="Vaario L.M."/>
            <person name="Yamada A."/>
            <person name="Yan M."/>
            <person name="Wang P."/>
            <person name="Xu J."/>
            <person name="Bruns T."/>
            <person name="Baldrian P."/>
            <person name="Vilgalys R."/>
            <person name="Dunand C."/>
            <person name="Henrissat B."/>
            <person name="Grigoriev I.V."/>
            <person name="Hibbett D."/>
            <person name="Nagy L.G."/>
            <person name="Martin F.M."/>
        </authorList>
    </citation>
    <scope>NUCLEOTIDE SEQUENCE</scope>
    <source>
        <strain evidence="1">P2</strain>
    </source>
</reference>
<sequence>PSRHLHRLVSLLATIRPRTRKVYLSLVSIMSTLRASGHLIYTWEWNFLMDASAKGWRKTRFEDYKTSLQVFNDMLVYQKEARESNDPPNIDQNVRKSSHDEGSIPTHNDLAPDIYSYTTLISHATRTLSPQALDHARSLLNSAGIIPNRVTFLAQLRLHTSHNQMFGVRGTIAEIRDRGFTLDIWGVNSIIWAFARNGHMEVTEAIYRVLRSNADADGPDGVDEEIAATAKFLDEVENIVVPPTMVPDSITYTILIQSYAYQGDLTRSLEVFTDMLSSTDPIATWRGEVGAVARFPPVVQIFRAIFLGFYHHGIDPTRPAAHHRDHRRSRGGHEAGLDWNLENLCTIYKGFLELPASRKPEDRAVYWLIMAFEKCSGGDHRRMREVWATLEGRWGDRWGSRLRRVRRMIY</sequence>
<name>A0ACB6ZBX9_THEGA</name>
<proteinExistence type="predicted"/>
<dbReference type="Proteomes" id="UP000886501">
    <property type="component" value="Unassembled WGS sequence"/>
</dbReference>
<evidence type="ECO:0000313" key="1">
    <source>
        <dbReference type="EMBL" id="KAF9647039.1"/>
    </source>
</evidence>
<organism evidence="1 2">
    <name type="scientific">Thelephora ganbajun</name>
    <name type="common">Ganba fungus</name>
    <dbReference type="NCBI Taxonomy" id="370292"/>
    <lineage>
        <taxon>Eukaryota</taxon>
        <taxon>Fungi</taxon>
        <taxon>Dikarya</taxon>
        <taxon>Basidiomycota</taxon>
        <taxon>Agaricomycotina</taxon>
        <taxon>Agaricomycetes</taxon>
        <taxon>Thelephorales</taxon>
        <taxon>Thelephoraceae</taxon>
        <taxon>Thelephora</taxon>
    </lineage>
</organism>
<dbReference type="EMBL" id="MU118042">
    <property type="protein sequence ID" value="KAF9647039.1"/>
    <property type="molecule type" value="Genomic_DNA"/>
</dbReference>
<accession>A0ACB6ZBX9</accession>
<gene>
    <name evidence="1" type="ORF">BDM02DRAFT_3084802</name>
</gene>
<feature type="non-terminal residue" evidence="1">
    <location>
        <position position="410"/>
    </location>
</feature>
<comment type="caution">
    <text evidence="1">The sequence shown here is derived from an EMBL/GenBank/DDBJ whole genome shotgun (WGS) entry which is preliminary data.</text>
</comment>